<feature type="domain" description="Flagellin N-terminal" evidence="6">
    <location>
        <begin position="14"/>
        <end position="142"/>
    </location>
</feature>
<keyword evidence="4" id="KW-0964">Secreted</keyword>
<evidence type="ECO:0000313" key="8">
    <source>
        <dbReference type="Proteomes" id="UP000065641"/>
    </source>
</evidence>
<dbReference type="GO" id="GO:0005198">
    <property type="term" value="F:structural molecule activity"/>
    <property type="evidence" value="ECO:0007669"/>
    <property type="project" value="InterPro"/>
</dbReference>
<dbReference type="GO" id="GO:0005576">
    <property type="term" value="C:extracellular region"/>
    <property type="evidence" value="ECO:0007669"/>
    <property type="project" value="UniProtKB-SubCell"/>
</dbReference>
<dbReference type="SUPFAM" id="SSF64518">
    <property type="entry name" value="Phase 1 flagellin"/>
    <property type="match status" value="1"/>
</dbReference>
<dbReference type="STRING" id="1249552.PS2015_2007"/>
<evidence type="ECO:0000256" key="2">
    <source>
        <dbReference type="ARBA" id="ARBA00004613"/>
    </source>
</evidence>
<dbReference type="OrthoDB" id="9768249at2"/>
<evidence type="ECO:0000313" key="7">
    <source>
        <dbReference type="EMBL" id="ALO46648.1"/>
    </source>
</evidence>
<dbReference type="InterPro" id="IPR001029">
    <property type="entry name" value="Flagellin_N"/>
</dbReference>
<reference evidence="7 8" key="1">
    <citation type="submission" date="2015-11" db="EMBL/GenBank/DDBJ databases">
        <authorList>
            <person name="Zhang Y."/>
            <person name="Guo Z."/>
        </authorList>
    </citation>
    <scope>NUCLEOTIDE SEQUENCE [LARGE SCALE GENOMIC DNA]</scope>
    <source>
        <strain evidence="7 8">KCTC 32221</strain>
    </source>
</reference>
<dbReference type="InterPro" id="IPR013384">
    <property type="entry name" value="Flagell_FlgL"/>
</dbReference>
<protein>
    <submittedName>
        <fullName evidence="7">Flagellin and related hook-associated protein</fullName>
    </submittedName>
</protein>
<keyword evidence="7" id="KW-0969">Cilium</keyword>
<dbReference type="PANTHER" id="PTHR42792">
    <property type="entry name" value="FLAGELLIN"/>
    <property type="match status" value="1"/>
</dbReference>
<dbReference type="InterPro" id="IPR001492">
    <property type="entry name" value="Flagellin"/>
</dbReference>
<dbReference type="KEGG" id="pspi:PS2015_2007"/>
<keyword evidence="5" id="KW-0975">Bacterial flagellum</keyword>
<dbReference type="GO" id="GO:0009424">
    <property type="term" value="C:bacterial-type flagellum hook"/>
    <property type="evidence" value="ECO:0007669"/>
    <property type="project" value="InterPro"/>
</dbReference>
<evidence type="ECO:0000256" key="3">
    <source>
        <dbReference type="ARBA" id="ARBA00005709"/>
    </source>
</evidence>
<evidence type="ECO:0000256" key="4">
    <source>
        <dbReference type="ARBA" id="ARBA00022525"/>
    </source>
</evidence>
<dbReference type="GO" id="GO:0071973">
    <property type="term" value="P:bacterial-type flagellum-dependent cell motility"/>
    <property type="evidence" value="ECO:0007669"/>
    <property type="project" value="InterPro"/>
</dbReference>
<organism evidence="7 8">
    <name type="scientific">Pseudohongiella spirulinae</name>
    <dbReference type="NCBI Taxonomy" id="1249552"/>
    <lineage>
        <taxon>Bacteria</taxon>
        <taxon>Pseudomonadati</taxon>
        <taxon>Pseudomonadota</taxon>
        <taxon>Gammaproteobacteria</taxon>
        <taxon>Pseudomonadales</taxon>
        <taxon>Pseudohongiellaceae</taxon>
        <taxon>Pseudohongiella</taxon>
    </lineage>
</organism>
<dbReference type="AlphaFoldDB" id="A0A0S2KEB5"/>
<comment type="similarity">
    <text evidence="3">Belongs to the bacterial flagellin family.</text>
</comment>
<keyword evidence="7" id="KW-0966">Cell projection</keyword>
<keyword evidence="8" id="KW-1185">Reference proteome</keyword>
<accession>A0A0S2KEB5</accession>
<dbReference type="NCBIfam" id="TIGR02550">
    <property type="entry name" value="flagell_flgL"/>
    <property type="match status" value="1"/>
</dbReference>
<evidence type="ECO:0000256" key="5">
    <source>
        <dbReference type="ARBA" id="ARBA00023143"/>
    </source>
</evidence>
<sequence length="414" mass="45354">MSVRMSTYQLFSRGLNPMLDIQRQVSKTQEQISTNKRVLTPADDPIASTRILQLNQELAGLKQFNNSLSTLNSRLQREESALGGVSDLIQRAQELIGQSGNGALDFDQRKTIAVELQAVVDGMAQFMNSRDASGEYLFSGYQGNEQPFVKNAEGRYEYRGDEGQRFIQIGPVTSVAANDSGHEVFMKVRSAEPTARSSASETNQAQPPAAIGRPVIRDQHAFQAFYPESVVVEFNPTSNINPPGLNYTIKQASDGRVLVQDKPFASGGEIEVAGMAFRISGSPAVGDTFKLESSNQKGLLEGLEDYIADLQRLGNSSSEREQLAQSMQSTMLNLTNAQDQVIKTTSAIGARLNQVDAAKASNEDFELVVRTTLSELSDLDYAKAISQLTQESFVLEAAQATFTRINRMSLFNQI</sequence>
<dbReference type="Proteomes" id="UP000065641">
    <property type="component" value="Chromosome"/>
</dbReference>
<dbReference type="Gene3D" id="1.20.1330.10">
    <property type="entry name" value="f41 fragment of flagellin, N-terminal domain"/>
    <property type="match status" value="2"/>
</dbReference>
<dbReference type="PATRIC" id="fig|1249552.3.peg.2013"/>
<dbReference type="EMBL" id="CP013189">
    <property type="protein sequence ID" value="ALO46648.1"/>
    <property type="molecule type" value="Genomic_DNA"/>
</dbReference>
<proteinExistence type="inferred from homology"/>
<evidence type="ECO:0000256" key="1">
    <source>
        <dbReference type="ARBA" id="ARBA00004365"/>
    </source>
</evidence>
<dbReference type="RefSeq" id="WP_058022118.1">
    <property type="nucleotide sequence ID" value="NZ_CP013189.1"/>
</dbReference>
<dbReference type="Pfam" id="PF00669">
    <property type="entry name" value="Flagellin_N"/>
    <property type="match status" value="1"/>
</dbReference>
<comment type="subcellular location">
    <subcellularLocation>
        <location evidence="1">Bacterial flagellum</location>
    </subcellularLocation>
    <subcellularLocation>
        <location evidence="2">Secreted</location>
    </subcellularLocation>
</comment>
<dbReference type="PANTHER" id="PTHR42792:SF1">
    <property type="entry name" value="FLAGELLAR HOOK-ASSOCIATED PROTEIN 3"/>
    <property type="match status" value="1"/>
</dbReference>
<keyword evidence="7" id="KW-0282">Flagellum</keyword>
<gene>
    <name evidence="7" type="ORF">PS2015_2007</name>
</gene>
<name>A0A0S2KEB5_9GAMM</name>
<evidence type="ECO:0000259" key="6">
    <source>
        <dbReference type="Pfam" id="PF00669"/>
    </source>
</evidence>